<keyword evidence="3 6" id="KW-0539">Nucleus</keyword>
<comment type="caution">
    <text evidence="9">The sequence shown here is derived from an EMBL/GenBank/DDBJ whole genome shotgun (WGS) entry which is preliminary data.</text>
</comment>
<dbReference type="Gene3D" id="3.40.50.10190">
    <property type="entry name" value="BRCT domain"/>
    <property type="match status" value="1"/>
</dbReference>
<protein>
    <recommendedName>
        <fullName evidence="6">RNA polymerase II subunit A C-terminal domain phosphatase</fullName>
        <ecNumber evidence="6">3.1.3.16</ecNumber>
    </recommendedName>
</protein>
<gene>
    <name evidence="9" type="ORF">M0812_06153</name>
</gene>
<dbReference type="SMART" id="SM00577">
    <property type="entry name" value="CPDc"/>
    <property type="match status" value="1"/>
</dbReference>
<dbReference type="Proteomes" id="UP001146793">
    <property type="component" value="Unassembled WGS sequence"/>
</dbReference>
<dbReference type="InterPro" id="IPR011947">
    <property type="entry name" value="FCP1_euk"/>
</dbReference>
<evidence type="ECO:0000313" key="10">
    <source>
        <dbReference type="Proteomes" id="UP001146793"/>
    </source>
</evidence>
<dbReference type="SUPFAM" id="SSF52113">
    <property type="entry name" value="BRCT domain"/>
    <property type="match status" value="1"/>
</dbReference>
<sequence>MEEIPLLFKPDSWETDQKMKIIRWNLQEGSPFDYDTLLFEYFIPRLEENYDPLTLKFYSQNDGIIKKIIAKPNTMIGYSDELAIIETCPHDIVFDNLCASCGKNLSNNRKFLQKRVSIVHSSNDIKVSKKVVNEITTNQIKRLSSNKKLALILDLDNTLIHTITLKEDELIPNTSFEIEKFRLENDANYYYVCIRPGVRGFLEKISKFYELHIYTMGIKKYAQKISSILDPSGKYFSNRILSRDDYDEQFLTQKNLHRIFPADDTYVLIVDDREDVWLQETENNGLKICDNLIQITPFHCFYETTHLNEIENLLKNLTIDKNKFEIEKKIKCYDYDQKREKNTLLLVSNILEECHKTFYSSKTKIKNVKAILSDFKRQVLKGCNIWFPLSLFETDVNTFKVLISKAFDFGATCYYEWNTKITHTIAIDRRQLDELCQALDKERPMHLVSPEWIHSSCIKWEKQKEYLFTQDFEETEEKFNLISDKLLKVDEIYEKENENEKENEIEMEKEDLKEKEKHWKK</sequence>
<dbReference type="Gene3D" id="3.40.50.1000">
    <property type="entry name" value="HAD superfamily/HAD-like"/>
    <property type="match status" value="1"/>
</dbReference>
<dbReference type="Pfam" id="PF03031">
    <property type="entry name" value="NIF"/>
    <property type="match status" value="1"/>
</dbReference>
<evidence type="ECO:0000256" key="4">
    <source>
        <dbReference type="ARBA" id="ARBA00047761"/>
    </source>
</evidence>
<comment type="catalytic activity">
    <reaction evidence="5 6">
        <text>O-phospho-L-threonyl-[protein] + H2O = L-threonyl-[protein] + phosphate</text>
        <dbReference type="Rhea" id="RHEA:47004"/>
        <dbReference type="Rhea" id="RHEA-COMP:11060"/>
        <dbReference type="Rhea" id="RHEA-COMP:11605"/>
        <dbReference type="ChEBI" id="CHEBI:15377"/>
        <dbReference type="ChEBI" id="CHEBI:30013"/>
        <dbReference type="ChEBI" id="CHEBI:43474"/>
        <dbReference type="ChEBI" id="CHEBI:61977"/>
        <dbReference type="EC" id="3.1.3.16"/>
    </reaction>
</comment>
<dbReference type="Gene3D" id="2.40.50.100">
    <property type="match status" value="1"/>
</dbReference>
<dbReference type="GO" id="GO:0005634">
    <property type="term" value="C:nucleus"/>
    <property type="evidence" value="ECO:0007669"/>
    <property type="project" value="UniProtKB-SubCell"/>
</dbReference>
<dbReference type="InterPro" id="IPR036420">
    <property type="entry name" value="BRCT_dom_sf"/>
</dbReference>
<evidence type="ECO:0000256" key="7">
    <source>
        <dbReference type="SAM" id="MobiDB-lite"/>
    </source>
</evidence>
<dbReference type="GO" id="GO:0008420">
    <property type="term" value="F:RNA polymerase II CTD heptapeptide repeat phosphatase activity"/>
    <property type="evidence" value="ECO:0007669"/>
    <property type="project" value="UniProtKB-UniRule"/>
</dbReference>
<dbReference type="SUPFAM" id="SSF56784">
    <property type="entry name" value="HAD-like"/>
    <property type="match status" value="1"/>
</dbReference>
<dbReference type="PANTHER" id="PTHR23081:SF36">
    <property type="entry name" value="RNA POLYMERASE II SUBUNIT A C-TERMINAL DOMAIN PHOSPHATASE"/>
    <property type="match status" value="1"/>
</dbReference>
<keyword evidence="2 6" id="KW-0378">Hydrolase</keyword>
<dbReference type="CDD" id="cd07521">
    <property type="entry name" value="HAD_FCP1-like"/>
    <property type="match status" value="1"/>
</dbReference>
<comment type="function">
    <text evidence="6">This promotes the activity of RNA polymerase II.</text>
</comment>
<reference evidence="9" key="1">
    <citation type="submission" date="2022-08" db="EMBL/GenBank/DDBJ databases">
        <title>Novel sulphate-reducing endosymbionts in the free-living metamonad Anaeramoeba.</title>
        <authorList>
            <person name="Jerlstrom-Hultqvist J."/>
            <person name="Cepicka I."/>
            <person name="Gallot-Lavallee L."/>
            <person name="Salas-Leiva D."/>
            <person name="Curtis B.A."/>
            <person name="Zahonova K."/>
            <person name="Pipaliya S."/>
            <person name="Dacks J."/>
            <person name="Roger A.J."/>
        </authorList>
    </citation>
    <scope>NUCLEOTIDE SEQUENCE</scope>
    <source>
        <strain evidence="9">Busselton2</strain>
    </source>
</reference>
<evidence type="ECO:0000256" key="5">
    <source>
        <dbReference type="ARBA" id="ARBA00048336"/>
    </source>
</evidence>
<dbReference type="InterPro" id="IPR004274">
    <property type="entry name" value="FCP1_dom"/>
</dbReference>
<evidence type="ECO:0000256" key="6">
    <source>
        <dbReference type="RuleBase" id="RU366066"/>
    </source>
</evidence>
<dbReference type="NCBIfam" id="TIGR02250">
    <property type="entry name" value="FCP1_euk"/>
    <property type="match status" value="1"/>
</dbReference>
<evidence type="ECO:0000256" key="1">
    <source>
        <dbReference type="ARBA" id="ARBA00004123"/>
    </source>
</evidence>
<evidence type="ECO:0000259" key="8">
    <source>
        <dbReference type="PROSITE" id="PS50969"/>
    </source>
</evidence>
<feature type="region of interest" description="Disordered" evidence="7">
    <location>
        <begin position="496"/>
        <end position="521"/>
    </location>
</feature>
<feature type="domain" description="FCP1 homology" evidence="8">
    <location>
        <begin position="144"/>
        <end position="317"/>
    </location>
</feature>
<proteinExistence type="predicted"/>
<dbReference type="Gene3D" id="1.10.287.10">
    <property type="entry name" value="S15/NS1, RNA-binding"/>
    <property type="match status" value="1"/>
</dbReference>
<evidence type="ECO:0000256" key="2">
    <source>
        <dbReference type="ARBA" id="ARBA00022801"/>
    </source>
</evidence>
<name>A0AAV8A991_9EUKA</name>
<dbReference type="PANTHER" id="PTHR23081">
    <property type="entry name" value="RNA POLYMERASE II CTD PHOSPHATASE"/>
    <property type="match status" value="1"/>
</dbReference>
<evidence type="ECO:0000313" key="9">
    <source>
        <dbReference type="EMBL" id="KAJ3449991.1"/>
    </source>
</evidence>
<comment type="catalytic activity">
    <reaction evidence="4 6">
        <text>O-phospho-L-seryl-[protein] + H2O = L-seryl-[protein] + phosphate</text>
        <dbReference type="Rhea" id="RHEA:20629"/>
        <dbReference type="Rhea" id="RHEA-COMP:9863"/>
        <dbReference type="Rhea" id="RHEA-COMP:11604"/>
        <dbReference type="ChEBI" id="CHEBI:15377"/>
        <dbReference type="ChEBI" id="CHEBI:29999"/>
        <dbReference type="ChEBI" id="CHEBI:43474"/>
        <dbReference type="ChEBI" id="CHEBI:83421"/>
        <dbReference type="EC" id="3.1.3.16"/>
    </reaction>
</comment>
<organism evidence="9 10">
    <name type="scientific">Anaeramoeba flamelloides</name>
    <dbReference type="NCBI Taxonomy" id="1746091"/>
    <lineage>
        <taxon>Eukaryota</taxon>
        <taxon>Metamonada</taxon>
        <taxon>Anaeramoebidae</taxon>
        <taxon>Anaeramoeba</taxon>
    </lineage>
</organism>
<accession>A0AAV8A991</accession>
<comment type="subcellular location">
    <subcellularLocation>
        <location evidence="1 6">Nucleus</location>
    </subcellularLocation>
</comment>
<dbReference type="InterPro" id="IPR039189">
    <property type="entry name" value="Fcp1"/>
</dbReference>
<evidence type="ECO:0000256" key="3">
    <source>
        <dbReference type="ARBA" id="ARBA00023242"/>
    </source>
</evidence>
<dbReference type="AlphaFoldDB" id="A0AAV8A991"/>
<dbReference type="InterPro" id="IPR023214">
    <property type="entry name" value="HAD_sf"/>
</dbReference>
<dbReference type="EC" id="3.1.3.16" evidence="6"/>
<dbReference type="PROSITE" id="PS50969">
    <property type="entry name" value="FCP1"/>
    <property type="match status" value="1"/>
</dbReference>
<dbReference type="EMBL" id="JANTQA010000012">
    <property type="protein sequence ID" value="KAJ3449991.1"/>
    <property type="molecule type" value="Genomic_DNA"/>
</dbReference>
<dbReference type="InterPro" id="IPR036412">
    <property type="entry name" value="HAD-like_sf"/>
</dbReference>